<accession>A0A0K3ASH0</accession>
<dbReference type="AGR" id="WB:WBGene00005846"/>
<dbReference type="AlphaFoldDB" id="A0A0K3ASH0"/>
<keyword evidence="1" id="KW-0812">Transmembrane</keyword>
<gene>
    <name evidence="2 4" type="primary">srw-99</name>
    <name evidence="2" type="ORF">CELE_Y46H3C.2</name>
    <name evidence="4" type="ORF">Y46H3C.2</name>
</gene>
<dbReference type="EMBL" id="BX284605">
    <property type="protein sequence ID" value="CTQ86956.1"/>
    <property type="molecule type" value="Genomic_DNA"/>
</dbReference>
<keyword evidence="1" id="KW-0472">Membrane</keyword>
<protein>
    <submittedName>
        <fullName evidence="2">G_PROTEIN_RECEP_F1_2 domain-containing protein</fullName>
    </submittedName>
</protein>
<dbReference type="CTD" id="189965"/>
<evidence type="ECO:0000256" key="1">
    <source>
        <dbReference type="SAM" id="Phobius"/>
    </source>
</evidence>
<keyword evidence="1" id="KW-1133">Transmembrane helix</keyword>
<dbReference type="InterPro" id="IPR019427">
    <property type="entry name" value="7TM_GPCR_serpentine_rcpt_Srw"/>
</dbReference>
<dbReference type="Gene3D" id="1.20.1070.10">
    <property type="entry name" value="Rhodopsin 7-helix transmembrane proteins"/>
    <property type="match status" value="2"/>
</dbReference>
<dbReference type="PANTHER" id="PTHR47164:SF1">
    <property type="entry name" value="G-PROTEIN COUPLED RECEPTORS FAMILY 1 PROFILE DOMAIN-CONTAINING PROTEIN"/>
    <property type="match status" value="1"/>
</dbReference>
<feature type="transmembrane region" description="Helical" evidence="1">
    <location>
        <begin position="55"/>
        <end position="73"/>
    </location>
</feature>
<feature type="transmembrane region" description="Helical" evidence="1">
    <location>
        <begin position="117"/>
        <end position="142"/>
    </location>
</feature>
<dbReference type="GeneID" id="189965"/>
<dbReference type="ExpressionAtlas" id="A0A0K3ASH0">
    <property type="expression patterns" value="differential"/>
</dbReference>
<name>A0A0K3ASH0_CAEEL</name>
<organism evidence="2 3">
    <name type="scientific">Caenorhabditis elegans</name>
    <dbReference type="NCBI Taxonomy" id="6239"/>
    <lineage>
        <taxon>Eukaryota</taxon>
        <taxon>Metazoa</taxon>
        <taxon>Ecdysozoa</taxon>
        <taxon>Nematoda</taxon>
        <taxon>Chromadorea</taxon>
        <taxon>Rhabditida</taxon>
        <taxon>Rhabditina</taxon>
        <taxon>Rhabditomorpha</taxon>
        <taxon>Rhabditoidea</taxon>
        <taxon>Rhabditidae</taxon>
        <taxon>Peloderinae</taxon>
        <taxon>Caenorhabditis</taxon>
    </lineage>
</organism>
<dbReference type="SMR" id="A0A0K3ASH0"/>
<dbReference type="RefSeq" id="NP_001300257.1">
    <property type="nucleotide sequence ID" value="NM_001313328.1"/>
</dbReference>
<sequence length="265" mass="30618">MKPKFHAGPYEQIVNDIANYAHYANFSLCCFALIINLLHLIVLTRKSMRTTSTNVILIGIAFSDICAMSATVYKHFEMVDVENPECCAEFQDINNASKYTLSLIPLFQNNNQLVLRLFYLVNGLVTRDLPCGAFPILTFFLLRELRKTKKLDKVSHRSNTIDRSEARHKTTKCIVFMTNAYFIAEAPMGIISLVKVFFNTDDRVYLISVDLVIYFTLLLTINSICHSVICFMMSTQYRKTIWKMFGIRKKKINEAIFFRNRVSLE</sequence>
<proteinExistence type="predicted"/>
<evidence type="ECO:0000313" key="2">
    <source>
        <dbReference type="EMBL" id="CTQ86956.1"/>
    </source>
</evidence>
<dbReference type="SUPFAM" id="SSF81321">
    <property type="entry name" value="Family A G protein-coupled receptor-like"/>
    <property type="match status" value="1"/>
</dbReference>
<reference evidence="2 3" key="1">
    <citation type="journal article" date="1998" name="Science">
        <title>Genome sequence of the nematode C. elegans: a platform for investigating biology.</title>
        <authorList>
            <consortium name="The C. elegans sequencing consortium"/>
            <person name="Sulson J.E."/>
            <person name="Waterston R."/>
        </authorList>
    </citation>
    <scope>NUCLEOTIDE SEQUENCE [LARGE SCALE GENOMIC DNA]</scope>
    <source>
        <strain evidence="2 3">Bristol N2</strain>
    </source>
</reference>
<dbReference type="WormBase" id="Y46H3C.2b">
    <property type="protein sequence ID" value="CE51005"/>
    <property type="gene ID" value="WBGene00005846"/>
    <property type="gene designation" value="srw-99"/>
</dbReference>
<feature type="transmembrane region" description="Helical" evidence="1">
    <location>
        <begin position="204"/>
        <end position="234"/>
    </location>
</feature>
<feature type="transmembrane region" description="Helical" evidence="1">
    <location>
        <begin position="173"/>
        <end position="198"/>
    </location>
</feature>
<evidence type="ECO:0000313" key="4">
    <source>
        <dbReference type="WormBase" id="Y46H3C.2b"/>
    </source>
</evidence>
<keyword evidence="3" id="KW-1185">Reference proteome</keyword>
<evidence type="ECO:0000313" key="3">
    <source>
        <dbReference type="Proteomes" id="UP000001940"/>
    </source>
</evidence>
<dbReference type="PANTHER" id="PTHR47164">
    <property type="entry name" value="SERPENTINE RECEPTOR, CLASS W-RELATED"/>
    <property type="match status" value="1"/>
</dbReference>
<feature type="transmembrane region" description="Helical" evidence="1">
    <location>
        <begin position="20"/>
        <end position="43"/>
    </location>
</feature>
<dbReference type="GO" id="GO:0008528">
    <property type="term" value="F:G protein-coupled peptide receptor activity"/>
    <property type="evidence" value="ECO:0007669"/>
    <property type="project" value="InterPro"/>
</dbReference>
<dbReference type="Proteomes" id="UP000001940">
    <property type="component" value="Chromosome V"/>
</dbReference>
<dbReference type="OrthoDB" id="5835148at2759"/>
<dbReference type="KEGG" id="cel:CELE_Y46H3C.2"/>
<dbReference type="Pfam" id="PF10324">
    <property type="entry name" value="7TM_GPCR_Srw"/>
    <property type="match status" value="1"/>
</dbReference>